<feature type="compositionally biased region" description="Low complexity" evidence="1">
    <location>
        <begin position="381"/>
        <end position="392"/>
    </location>
</feature>
<proteinExistence type="predicted"/>
<accession>A0AA40CFQ0</accession>
<feature type="region of interest" description="Disordered" evidence="1">
    <location>
        <begin position="642"/>
        <end position="674"/>
    </location>
</feature>
<reference evidence="2" key="1">
    <citation type="submission" date="2023-06" db="EMBL/GenBank/DDBJ databases">
        <title>Genome-scale phylogeny and comparative genomics of the fungal order Sordariales.</title>
        <authorList>
            <consortium name="Lawrence Berkeley National Laboratory"/>
            <person name="Hensen N."/>
            <person name="Bonometti L."/>
            <person name="Westerberg I."/>
            <person name="Brannstrom I.O."/>
            <person name="Guillou S."/>
            <person name="Cros-Aarteil S."/>
            <person name="Calhoun S."/>
            <person name="Haridas S."/>
            <person name="Kuo A."/>
            <person name="Mondo S."/>
            <person name="Pangilinan J."/>
            <person name="Riley R."/>
            <person name="LaButti K."/>
            <person name="Andreopoulos B."/>
            <person name="Lipzen A."/>
            <person name="Chen C."/>
            <person name="Yanf M."/>
            <person name="Daum C."/>
            <person name="Ng V."/>
            <person name="Clum A."/>
            <person name="Steindorff A."/>
            <person name="Ohm R."/>
            <person name="Martin F."/>
            <person name="Silar P."/>
            <person name="Natvig D."/>
            <person name="Lalanne C."/>
            <person name="Gautier V."/>
            <person name="Ament-velasquez S.L."/>
            <person name="Kruys A."/>
            <person name="Hutchinson M.I."/>
            <person name="Powell A.J."/>
            <person name="Barry K."/>
            <person name="Miller A.N."/>
            <person name="Grigoriev I.V."/>
            <person name="Debuchy R."/>
            <person name="Gladieux P."/>
            <person name="Thoren M.H."/>
            <person name="Johannesson H."/>
        </authorList>
    </citation>
    <scope>NUCLEOTIDE SEQUENCE</scope>
    <source>
        <strain evidence="2">SMH3391-2</strain>
    </source>
</reference>
<comment type="caution">
    <text evidence="2">The sequence shown here is derived from an EMBL/GenBank/DDBJ whole genome shotgun (WGS) entry which is preliminary data.</text>
</comment>
<feature type="compositionally biased region" description="Polar residues" evidence="1">
    <location>
        <begin position="646"/>
        <end position="656"/>
    </location>
</feature>
<feature type="compositionally biased region" description="Acidic residues" evidence="1">
    <location>
        <begin position="570"/>
        <end position="580"/>
    </location>
</feature>
<evidence type="ECO:0000313" key="2">
    <source>
        <dbReference type="EMBL" id="KAK0636575.1"/>
    </source>
</evidence>
<keyword evidence="3" id="KW-1185">Reference proteome</keyword>
<feature type="region of interest" description="Disordered" evidence="1">
    <location>
        <begin position="543"/>
        <end position="602"/>
    </location>
</feature>
<feature type="region of interest" description="Disordered" evidence="1">
    <location>
        <begin position="380"/>
        <end position="408"/>
    </location>
</feature>
<name>A0AA40CFQ0_9PEZI</name>
<dbReference type="EMBL" id="JAULSR010000001">
    <property type="protein sequence ID" value="KAK0636575.1"/>
    <property type="molecule type" value="Genomic_DNA"/>
</dbReference>
<gene>
    <name evidence="2" type="ORF">B0T17DRAFT_596039</name>
</gene>
<protein>
    <submittedName>
        <fullName evidence="2">Uncharacterized protein</fullName>
    </submittedName>
</protein>
<evidence type="ECO:0000313" key="3">
    <source>
        <dbReference type="Proteomes" id="UP001174934"/>
    </source>
</evidence>
<sequence>MYTLLGTRRVPEMGNGLLEMRESMGFEEAHAFEMDLQKKFLAIEKEKAARDAAKAAARAAAQEAEPELADMEPPVDHELEALSDDARRAMDSCMKELDSEEKFRHYLREVAEAEILKTVEKYVKNRRNRLWLMEIKIDQLALKFPEAADYLRTHPDKTPMKYLEDRDDKELIVWHSDVPADYYPDGVTTYALELQRRLDEFRNGKYGYPIEMLSLGRPVSEGIFPNAKYGEDWTPFPPVHPREGERNEHEGKPYDHLWRPIDKDGNILDHRPFNWLMPDENVAEGSDYEDSVANEPVSEALDVEDATADAHITDEVPDSEDSVADSLTAETHRVGDSAADPLAVDDVVAKHPAAGHLIAQAHSIGDSIAGPSGVNDSVAKVSAADPSVSGSSSKDKLSDVPLDPELNHSSECRRSFNYTRGRSEYHRHRRLGLEMQKMDWNIKLASVPSNSYVFEREVCWPWKKEQRTSTGLFVLLCPKCSRAALTQPFSPGHHEARAHLEKCGIPLQELEDDEAIFKSFSVIVVPTNNRVKVTHDWAQQHNAVLPHHVQNSQTVTAPPPRPRKRRRETEDEAEDEEDDGINPPSPKKRPRRELRSEPSNNLTRPIFEAYMVLLRHDDIGPPTDREPTRNWAREHNARAAILAQKPPTQTTSSNTRVELPPARLQKRRKVEEEDTFVSSEALKAIWNYRHPPKR</sequence>
<dbReference type="Proteomes" id="UP001174934">
    <property type="component" value="Unassembled WGS sequence"/>
</dbReference>
<evidence type="ECO:0000256" key="1">
    <source>
        <dbReference type="SAM" id="MobiDB-lite"/>
    </source>
</evidence>
<dbReference type="AlphaFoldDB" id="A0AA40CFQ0"/>
<organism evidence="2 3">
    <name type="scientific">Bombardia bombarda</name>
    <dbReference type="NCBI Taxonomy" id="252184"/>
    <lineage>
        <taxon>Eukaryota</taxon>
        <taxon>Fungi</taxon>
        <taxon>Dikarya</taxon>
        <taxon>Ascomycota</taxon>
        <taxon>Pezizomycotina</taxon>
        <taxon>Sordariomycetes</taxon>
        <taxon>Sordariomycetidae</taxon>
        <taxon>Sordariales</taxon>
        <taxon>Lasiosphaeriaceae</taxon>
        <taxon>Bombardia</taxon>
    </lineage>
</organism>